<sequence length="150" mass="17833">MSNVEQEADNSKRNSEESDVVLKNQQMRFALALKIQQMLFALITSSRKIPAGSLYIQTRATTLYSTSRWEIQSQSFHDQRLDNQLQAIRRNQRSKWKESMAKIKSCKFPQFKGTRFVLFWEIVQFTEEVCTELERRQFGLDKRRTDLEFI</sequence>
<proteinExistence type="predicted"/>
<accession>A0A2Z6ZZI4</accession>
<gene>
    <name evidence="1" type="ORF">F511_46776</name>
</gene>
<evidence type="ECO:0000313" key="1">
    <source>
        <dbReference type="EMBL" id="KZT76198.1"/>
    </source>
</evidence>
<evidence type="ECO:0000313" key="2">
    <source>
        <dbReference type="Proteomes" id="UP000250235"/>
    </source>
</evidence>
<reference evidence="1 2" key="1">
    <citation type="journal article" date="2015" name="Proc. Natl. Acad. Sci. U.S.A.">
        <title>The resurrection genome of Boea hygrometrica: A blueprint for survival of dehydration.</title>
        <authorList>
            <person name="Xiao L."/>
            <person name="Yang G."/>
            <person name="Zhang L."/>
            <person name="Yang X."/>
            <person name="Zhao S."/>
            <person name="Ji Z."/>
            <person name="Zhou Q."/>
            <person name="Hu M."/>
            <person name="Wang Y."/>
            <person name="Chen M."/>
            <person name="Xu Y."/>
            <person name="Jin H."/>
            <person name="Xiao X."/>
            <person name="Hu G."/>
            <person name="Bao F."/>
            <person name="Hu Y."/>
            <person name="Wan P."/>
            <person name="Li L."/>
            <person name="Deng X."/>
            <person name="Kuang T."/>
            <person name="Xiang C."/>
            <person name="Zhu J.K."/>
            <person name="Oliver M.J."/>
            <person name="He Y."/>
        </authorList>
    </citation>
    <scope>NUCLEOTIDE SEQUENCE [LARGE SCALE GENOMIC DNA]</scope>
    <source>
        <strain evidence="2">cv. XS01</strain>
    </source>
</reference>
<protein>
    <submittedName>
        <fullName evidence="1">ATP binding protein</fullName>
    </submittedName>
</protein>
<name>A0A2Z6ZZI4_9LAMI</name>
<dbReference type="Proteomes" id="UP000250235">
    <property type="component" value="Unassembled WGS sequence"/>
</dbReference>
<dbReference type="AlphaFoldDB" id="A0A2Z6ZZI4"/>
<keyword evidence="2" id="KW-1185">Reference proteome</keyword>
<organism evidence="1 2">
    <name type="scientific">Dorcoceras hygrometricum</name>
    <dbReference type="NCBI Taxonomy" id="472368"/>
    <lineage>
        <taxon>Eukaryota</taxon>
        <taxon>Viridiplantae</taxon>
        <taxon>Streptophyta</taxon>
        <taxon>Embryophyta</taxon>
        <taxon>Tracheophyta</taxon>
        <taxon>Spermatophyta</taxon>
        <taxon>Magnoliopsida</taxon>
        <taxon>eudicotyledons</taxon>
        <taxon>Gunneridae</taxon>
        <taxon>Pentapetalae</taxon>
        <taxon>asterids</taxon>
        <taxon>lamiids</taxon>
        <taxon>Lamiales</taxon>
        <taxon>Gesneriaceae</taxon>
        <taxon>Didymocarpoideae</taxon>
        <taxon>Trichosporeae</taxon>
        <taxon>Loxocarpinae</taxon>
        <taxon>Dorcoceras</taxon>
    </lineage>
</organism>
<dbReference type="EMBL" id="KV143525">
    <property type="protein sequence ID" value="KZT76198.1"/>
    <property type="molecule type" value="Genomic_DNA"/>
</dbReference>